<gene>
    <name evidence="3" type="ORF">ETE94_04695</name>
    <name evidence="2" type="ORF">ETF12_04410</name>
    <name evidence="6" type="ORF">ETH60_24690</name>
    <name evidence="5" type="ORF">ETH89_09360</name>
    <name evidence="4" type="ORF">ETH94_23100</name>
</gene>
<feature type="chain" id="PRO_5036115748" description="Carboxypeptidase regulatory-like domain-containing protein" evidence="1">
    <location>
        <begin position="22"/>
        <end position="165"/>
    </location>
</feature>
<evidence type="ECO:0000313" key="3">
    <source>
        <dbReference type="EMBL" id="TCX29913.1"/>
    </source>
</evidence>
<dbReference type="SUPFAM" id="SSF117074">
    <property type="entry name" value="Hypothetical protein PA1324"/>
    <property type="match status" value="1"/>
</dbReference>
<comment type="caution">
    <text evidence="5">The sequence shown here is derived from an EMBL/GenBank/DDBJ whole genome shotgun (WGS) entry which is preliminary data.</text>
</comment>
<dbReference type="EMBL" id="SDDL01000061">
    <property type="protein sequence ID" value="TCY83105.1"/>
    <property type="molecule type" value="Genomic_DNA"/>
</dbReference>
<evidence type="ECO:0000313" key="6">
    <source>
        <dbReference type="EMBL" id="TCZ41580.1"/>
    </source>
</evidence>
<dbReference type="RefSeq" id="WP_050486020.1">
    <property type="nucleotide sequence ID" value="NZ_AP018750.1"/>
</dbReference>
<evidence type="ECO:0000256" key="1">
    <source>
        <dbReference type="SAM" id="SignalP"/>
    </source>
</evidence>
<feature type="signal peptide" evidence="1">
    <location>
        <begin position="1"/>
        <end position="21"/>
    </location>
</feature>
<dbReference type="EMBL" id="SDDT01000061">
    <property type="protein sequence ID" value="TCZ41580.1"/>
    <property type="molecule type" value="Genomic_DNA"/>
</dbReference>
<dbReference type="PROSITE" id="PS51257">
    <property type="entry name" value="PROKAR_LIPOPROTEIN"/>
    <property type="match status" value="1"/>
</dbReference>
<accession>A0A483Z390</accession>
<name>A0A483Z390_KLEPN</name>
<evidence type="ECO:0000313" key="2">
    <source>
        <dbReference type="EMBL" id="TCW97472.1"/>
    </source>
</evidence>
<evidence type="ECO:0008006" key="7">
    <source>
        <dbReference type="Google" id="ProtNLM"/>
    </source>
</evidence>
<evidence type="ECO:0000313" key="5">
    <source>
        <dbReference type="EMBL" id="TCZ33939.1"/>
    </source>
</evidence>
<dbReference type="EMBL" id="SDBZ01000004">
    <property type="protein sequence ID" value="TCW97472.1"/>
    <property type="molecule type" value="Genomic_DNA"/>
</dbReference>
<keyword evidence="1" id="KW-0732">Signal</keyword>
<dbReference type="AlphaFoldDB" id="A0A483Z390"/>
<dbReference type="EMBL" id="SDCD01000005">
    <property type="protein sequence ID" value="TCX29913.1"/>
    <property type="molecule type" value="Genomic_DNA"/>
</dbReference>
<sequence length="165" mass="17834">MKKIMAVALGAVLLSGCVAPSVVSPKKADLPAFPQSEYASIKVDGSETLSGQAFLTTMGGDVKVAAGQDIMLMPKTSYTDAIYNYQTTGVAYNTPDSRYAKYTKMVQADAQGKFTFTDIAPGKYYVETMIMWYRPSQFGLMPEGGLVITPTEVVKGKNNTVMVTR</sequence>
<evidence type="ECO:0000313" key="4">
    <source>
        <dbReference type="EMBL" id="TCY83105.1"/>
    </source>
</evidence>
<reference evidence="5" key="1">
    <citation type="submission" date="2019-01" db="EMBL/GenBank/DDBJ databases">
        <authorList>
            <person name="Lista F."/>
            <person name="Anselmo A."/>
        </authorList>
    </citation>
    <scope>NUCLEOTIDE SEQUENCE</scope>
    <source>
        <strain evidence="4">10R</strain>
        <strain evidence="3">19S</strain>
        <strain evidence="2">23S</strain>
        <strain evidence="6">2R</strain>
        <strain evidence="5">4R</strain>
    </source>
</reference>
<protein>
    <recommendedName>
        <fullName evidence="7">Carboxypeptidase regulatory-like domain-containing protein</fullName>
    </recommendedName>
</protein>
<proteinExistence type="predicted"/>
<organism evidence="5">
    <name type="scientific">Klebsiella pneumoniae</name>
    <dbReference type="NCBI Taxonomy" id="573"/>
    <lineage>
        <taxon>Bacteria</taxon>
        <taxon>Pseudomonadati</taxon>
        <taxon>Pseudomonadota</taxon>
        <taxon>Gammaproteobacteria</taxon>
        <taxon>Enterobacterales</taxon>
        <taxon>Enterobacteriaceae</taxon>
        <taxon>Klebsiella/Raoultella group</taxon>
        <taxon>Klebsiella</taxon>
        <taxon>Klebsiella pneumoniae complex</taxon>
    </lineage>
</organism>
<dbReference type="EMBL" id="SDDR01000008">
    <property type="protein sequence ID" value="TCZ33939.1"/>
    <property type="molecule type" value="Genomic_DNA"/>
</dbReference>